<evidence type="ECO:0000313" key="2">
    <source>
        <dbReference type="Proteomes" id="UP000006038"/>
    </source>
</evidence>
<dbReference type="HOGENOM" id="CLU_2691719_0_0_1"/>
<reference evidence="1" key="1">
    <citation type="journal article" date="2013" name="Nat. Commun.">
        <title>Whole-genome sequencing of Oryza brachyantha reveals mechanisms underlying Oryza genome evolution.</title>
        <authorList>
            <person name="Chen J."/>
            <person name="Huang Q."/>
            <person name="Gao D."/>
            <person name="Wang J."/>
            <person name="Lang Y."/>
            <person name="Liu T."/>
            <person name="Li B."/>
            <person name="Bai Z."/>
            <person name="Luis Goicoechea J."/>
            <person name="Liang C."/>
            <person name="Chen C."/>
            <person name="Zhang W."/>
            <person name="Sun S."/>
            <person name="Liao Y."/>
            <person name="Zhang X."/>
            <person name="Yang L."/>
            <person name="Song C."/>
            <person name="Wang M."/>
            <person name="Shi J."/>
            <person name="Liu G."/>
            <person name="Liu J."/>
            <person name="Zhou H."/>
            <person name="Zhou W."/>
            <person name="Yu Q."/>
            <person name="An N."/>
            <person name="Chen Y."/>
            <person name="Cai Q."/>
            <person name="Wang B."/>
            <person name="Liu B."/>
            <person name="Min J."/>
            <person name="Huang Y."/>
            <person name="Wu H."/>
            <person name="Li Z."/>
            <person name="Zhang Y."/>
            <person name="Yin Y."/>
            <person name="Song W."/>
            <person name="Jiang J."/>
            <person name="Jackson S.A."/>
            <person name="Wing R.A."/>
            <person name="Wang J."/>
            <person name="Chen M."/>
        </authorList>
    </citation>
    <scope>NUCLEOTIDE SEQUENCE [LARGE SCALE GENOMIC DNA]</scope>
    <source>
        <strain evidence="1">cv. IRGC 101232</strain>
    </source>
</reference>
<dbReference type="Gramene" id="OB09G13090.1">
    <property type="protein sequence ID" value="OB09G13090.1"/>
    <property type="gene ID" value="OB09G13090"/>
</dbReference>
<evidence type="ECO:0000313" key="1">
    <source>
        <dbReference type="EnsemblPlants" id="OB09G13090.1"/>
    </source>
</evidence>
<keyword evidence="2" id="KW-1185">Reference proteome</keyword>
<protein>
    <submittedName>
        <fullName evidence="1">Uncharacterized protein</fullName>
    </submittedName>
</protein>
<reference evidence="1" key="2">
    <citation type="submission" date="2013-04" db="UniProtKB">
        <authorList>
            <consortium name="EnsemblPlants"/>
        </authorList>
    </citation>
    <scope>IDENTIFICATION</scope>
</reference>
<sequence>MAEASMSRSKFRLNGTMEFARTYWLLFPCLMLMSPFCEVTCPHIPTATTEQLCLYICSCCINFSESFTSPSINQ</sequence>
<dbReference type="Proteomes" id="UP000006038">
    <property type="component" value="Chromosome 9"/>
</dbReference>
<proteinExistence type="predicted"/>
<dbReference type="EnsemblPlants" id="OB09G13090.1">
    <property type="protein sequence ID" value="OB09G13090.1"/>
    <property type="gene ID" value="OB09G13090"/>
</dbReference>
<name>J3MWD0_ORYBR</name>
<dbReference type="AlphaFoldDB" id="J3MWD0"/>
<accession>J3MWD0</accession>
<organism evidence="1">
    <name type="scientific">Oryza brachyantha</name>
    <name type="common">malo sina</name>
    <dbReference type="NCBI Taxonomy" id="4533"/>
    <lineage>
        <taxon>Eukaryota</taxon>
        <taxon>Viridiplantae</taxon>
        <taxon>Streptophyta</taxon>
        <taxon>Embryophyta</taxon>
        <taxon>Tracheophyta</taxon>
        <taxon>Spermatophyta</taxon>
        <taxon>Magnoliopsida</taxon>
        <taxon>Liliopsida</taxon>
        <taxon>Poales</taxon>
        <taxon>Poaceae</taxon>
        <taxon>BOP clade</taxon>
        <taxon>Oryzoideae</taxon>
        <taxon>Oryzeae</taxon>
        <taxon>Oryzinae</taxon>
        <taxon>Oryza</taxon>
    </lineage>
</organism>